<evidence type="ECO:0000313" key="3">
    <source>
        <dbReference type="Proteomes" id="UP000498740"/>
    </source>
</evidence>
<proteinExistence type="predicted"/>
<name>A0A7J0D4D4_STRMI</name>
<comment type="caution">
    <text evidence="2">The sequence shown here is derived from an EMBL/GenBank/DDBJ whole genome shotgun (WGS) entry which is preliminary data.</text>
</comment>
<organism evidence="2 3">
    <name type="scientific">Streptomyces microflavus</name>
    <name type="common">Streptomyces lipmanii</name>
    <dbReference type="NCBI Taxonomy" id="1919"/>
    <lineage>
        <taxon>Bacteria</taxon>
        <taxon>Bacillati</taxon>
        <taxon>Actinomycetota</taxon>
        <taxon>Actinomycetes</taxon>
        <taxon>Kitasatosporales</taxon>
        <taxon>Streptomycetaceae</taxon>
        <taxon>Streptomyces</taxon>
    </lineage>
</organism>
<dbReference type="Proteomes" id="UP000498740">
    <property type="component" value="Unassembled WGS sequence"/>
</dbReference>
<sequence length="113" mass="11122">MAEPLEAQAVVERDDDESPGGERGAVEVGLGGGAEDVRAAVDPDEYGQAPGPSAGAQMFSVRMSSSPGDQAGEPGSSADWGATGPNAVHSRTPSQGCAGRGSRNRSAPNGGAA</sequence>
<reference evidence="2 3" key="1">
    <citation type="submission" date="2020-05" db="EMBL/GenBank/DDBJ databases">
        <title>Whole genome shotgun sequence of Streptomyces microflavus NBRC 13062.</title>
        <authorList>
            <person name="Komaki H."/>
            <person name="Tamura T."/>
        </authorList>
    </citation>
    <scope>NUCLEOTIDE SEQUENCE [LARGE SCALE GENOMIC DNA]</scope>
    <source>
        <strain evidence="2 3">NBRC 13062</strain>
    </source>
</reference>
<feature type="region of interest" description="Disordered" evidence="1">
    <location>
        <begin position="1"/>
        <end position="113"/>
    </location>
</feature>
<dbReference type="AlphaFoldDB" id="A0A7J0D4D4"/>
<dbReference type="EMBL" id="BLWD01000001">
    <property type="protein sequence ID" value="GFN08815.1"/>
    <property type="molecule type" value="Genomic_DNA"/>
</dbReference>
<evidence type="ECO:0000256" key="1">
    <source>
        <dbReference type="SAM" id="MobiDB-lite"/>
    </source>
</evidence>
<protein>
    <submittedName>
        <fullName evidence="2">Uncharacterized protein</fullName>
    </submittedName>
</protein>
<evidence type="ECO:0000313" key="2">
    <source>
        <dbReference type="EMBL" id="GFN08815.1"/>
    </source>
</evidence>
<gene>
    <name evidence="2" type="ORF">Smic_73710</name>
</gene>
<accession>A0A7J0D4D4</accession>